<feature type="compositionally biased region" description="Polar residues" evidence="1">
    <location>
        <begin position="1"/>
        <end position="15"/>
    </location>
</feature>
<name>A0A9D3SX49_MEGAT</name>
<organism evidence="2 3">
    <name type="scientific">Megalops atlanticus</name>
    <name type="common">Tarpon</name>
    <name type="synonym">Clupea gigantea</name>
    <dbReference type="NCBI Taxonomy" id="7932"/>
    <lineage>
        <taxon>Eukaryota</taxon>
        <taxon>Metazoa</taxon>
        <taxon>Chordata</taxon>
        <taxon>Craniata</taxon>
        <taxon>Vertebrata</taxon>
        <taxon>Euteleostomi</taxon>
        <taxon>Actinopterygii</taxon>
        <taxon>Neopterygii</taxon>
        <taxon>Teleostei</taxon>
        <taxon>Elopiformes</taxon>
        <taxon>Megalopidae</taxon>
        <taxon>Megalops</taxon>
    </lineage>
</organism>
<gene>
    <name evidence="2" type="ORF">MATL_G00237310</name>
</gene>
<dbReference type="OrthoDB" id="8935983at2759"/>
<dbReference type="AlphaFoldDB" id="A0A9D3SX49"/>
<dbReference type="Proteomes" id="UP001046870">
    <property type="component" value="Chromosome 22"/>
</dbReference>
<feature type="compositionally biased region" description="Polar residues" evidence="1">
    <location>
        <begin position="102"/>
        <end position="117"/>
    </location>
</feature>
<reference evidence="2" key="1">
    <citation type="submission" date="2021-01" db="EMBL/GenBank/DDBJ databases">
        <authorList>
            <person name="Zahm M."/>
            <person name="Roques C."/>
            <person name="Cabau C."/>
            <person name="Klopp C."/>
            <person name="Donnadieu C."/>
            <person name="Jouanno E."/>
            <person name="Lampietro C."/>
            <person name="Louis A."/>
            <person name="Herpin A."/>
            <person name="Echchiki A."/>
            <person name="Berthelot C."/>
            <person name="Parey E."/>
            <person name="Roest-Crollius H."/>
            <person name="Braasch I."/>
            <person name="Postlethwait J."/>
            <person name="Bobe J."/>
            <person name="Montfort J."/>
            <person name="Bouchez O."/>
            <person name="Begum T."/>
            <person name="Mejri S."/>
            <person name="Adams A."/>
            <person name="Chen W.-J."/>
            <person name="Guiguen Y."/>
        </authorList>
    </citation>
    <scope>NUCLEOTIDE SEQUENCE</scope>
    <source>
        <strain evidence="2">YG-15Mar2019-1</strain>
        <tissue evidence="2">Brain</tissue>
    </source>
</reference>
<keyword evidence="3" id="KW-1185">Reference proteome</keyword>
<sequence length="146" mass="15534">MQRNRISSSASFLSSERQRDSLEQPEAERVAMATPSCAVRRRFSGTLQLPPLSRRHSTQDTHRTPDPEGLSKAGARSLETVRDAHAKARLVPACCFPGDTPNHGSPPSQTRGVSPSVTRAAGRPEGDGPQGAQPAPLSRAGDRASS</sequence>
<evidence type="ECO:0000256" key="1">
    <source>
        <dbReference type="SAM" id="MobiDB-lite"/>
    </source>
</evidence>
<evidence type="ECO:0000313" key="2">
    <source>
        <dbReference type="EMBL" id="KAG7456581.1"/>
    </source>
</evidence>
<dbReference type="EMBL" id="JAFDVH010000022">
    <property type="protein sequence ID" value="KAG7456581.1"/>
    <property type="molecule type" value="Genomic_DNA"/>
</dbReference>
<protein>
    <submittedName>
        <fullName evidence="2">Uncharacterized protein</fullName>
    </submittedName>
</protein>
<accession>A0A9D3SX49</accession>
<feature type="region of interest" description="Disordered" evidence="1">
    <location>
        <begin position="1"/>
        <end position="146"/>
    </location>
</feature>
<evidence type="ECO:0000313" key="3">
    <source>
        <dbReference type="Proteomes" id="UP001046870"/>
    </source>
</evidence>
<proteinExistence type="predicted"/>
<comment type="caution">
    <text evidence="2">The sequence shown here is derived from an EMBL/GenBank/DDBJ whole genome shotgun (WGS) entry which is preliminary data.</text>
</comment>
<feature type="compositionally biased region" description="Basic and acidic residues" evidence="1">
    <location>
        <begin position="57"/>
        <end position="66"/>
    </location>
</feature>
<feature type="compositionally biased region" description="Basic and acidic residues" evidence="1">
    <location>
        <begin position="16"/>
        <end position="29"/>
    </location>
</feature>